<organism evidence="2 3">
    <name type="scientific">Neisseria elongata subsp. nitroreducens</name>
    <dbReference type="NCBI Taxonomy" id="90367"/>
    <lineage>
        <taxon>Bacteria</taxon>
        <taxon>Pseudomonadati</taxon>
        <taxon>Pseudomonadota</taxon>
        <taxon>Betaproteobacteria</taxon>
        <taxon>Neisseriales</taxon>
        <taxon>Neisseriaceae</taxon>
        <taxon>Neisseria</taxon>
    </lineage>
</organism>
<keyword evidence="1" id="KW-0812">Transmembrane</keyword>
<keyword evidence="1" id="KW-0472">Membrane</keyword>
<comment type="caution">
    <text evidence="2">The sequence shown here is derived from an EMBL/GenBank/DDBJ whole genome shotgun (WGS) entry which is preliminary data.</text>
</comment>
<accession>A0A9X1CYT9</accession>
<name>A0A9X1CYT9_NEIEL</name>
<proteinExistence type="predicted"/>
<sequence>MNKLNRRLIDYAVGVQDERERQELYERMAVCFIYIYWSLPVMFLIGLLTGWEWGSYAFFAWLAFAFLLFGRKMNDLSSTAVQDSEITRTNSSELLKKARNTALIEGMFFAVLMGGMLKKEVPETPVLLIFPFMLLFFIAVFLGVYCSSRVKVKKALKDLKEDD</sequence>
<feature type="transmembrane region" description="Helical" evidence="1">
    <location>
        <begin position="98"/>
        <end position="117"/>
    </location>
</feature>
<evidence type="ECO:0000313" key="2">
    <source>
        <dbReference type="EMBL" id="MBS9340816.1"/>
    </source>
</evidence>
<feature type="transmembrane region" description="Helical" evidence="1">
    <location>
        <begin position="129"/>
        <end position="147"/>
    </location>
</feature>
<keyword evidence="1" id="KW-1133">Transmembrane helix</keyword>
<feature type="transmembrane region" description="Helical" evidence="1">
    <location>
        <begin position="53"/>
        <end position="70"/>
    </location>
</feature>
<dbReference type="RefSeq" id="WP_159070402.1">
    <property type="nucleotide sequence ID" value="NZ_JAGJWT010000007.1"/>
</dbReference>
<evidence type="ECO:0000313" key="3">
    <source>
        <dbReference type="Proteomes" id="UP000708805"/>
    </source>
</evidence>
<gene>
    <name evidence="2" type="ORF">J8641_08380</name>
</gene>
<evidence type="ECO:0000256" key="1">
    <source>
        <dbReference type="SAM" id="Phobius"/>
    </source>
</evidence>
<dbReference type="Proteomes" id="UP000708805">
    <property type="component" value="Unassembled WGS sequence"/>
</dbReference>
<protein>
    <submittedName>
        <fullName evidence="2">Cytochrome B</fullName>
    </submittedName>
</protein>
<feature type="transmembrane region" description="Helical" evidence="1">
    <location>
        <begin position="28"/>
        <end position="47"/>
    </location>
</feature>
<reference evidence="2" key="1">
    <citation type="submission" date="2021-04" db="EMBL/GenBank/DDBJ databases">
        <title>Genomic characterization of endocarditis-associated Neisseria elongata subsp. nitroreducens.</title>
        <authorList>
            <person name="Schorner M."/>
            <person name="Passarelli-Araujo H."/>
            <person name="Scheffer M."/>
            <person name="Barazzetti F."/>
            <person name="Martins J."/>
            <person name="Machado H."/>
            <person name="Palmeiro J."/>
            <person name="Bazzo M."/>
        </authorList>
    </citation>
    <scope>NUCLEOTIDE SEQUENCE</scope>
    <source>
        <strain evidence="2">Nel_M001</strain>
    </source>
</reference>
<dbReference type="AlphaFoldDB" id="A0A9X1CYT9"/>
<dbReference type="EMBL" id="JAGJWT010000007">
    <property type="protein sequence ID" value="MBS9340816.1"/>
    <property type="molecule type" value="Genomic_DNA"/>
</dbReference>